<organism evidence="6 7">
    <name type="scientific">Pelobates cultripes</name>
    <name type="common">Western spadefoot toad</name>
    <dbReference type="NCBI Taxonomy" id="61616"/>
    <lineage>
        <taxon>Eukaryota</taxon>
        <taxon>Metazoa</taxon>
        <taxon>Chordata</taxon>
        <taxon>Craniata</taxon>
        <taxon>Vertebrata</taxon>
        <taxon>Euteleostomi</taxon>
        <taxon>Amphibia</taxon>
        <taxon>Batrachia</taxon>
        <taxon>Anura</taxon>
        <taxon>Pelobatoidea</taxon>
        <taxon>Pelobatidae</taxon>
        <taxon>Pelobates</taxon>
    </lineage>
</organism>
<name>A0AAD1S0J3_PELCU</name>
<comment type="subcellular location">
    <subcellularLocation>
        <location evidence="1">Mitochondrion intermembrane space</location>
    </subcellularLocation>
</comment>
<dbReference type="GO" id="GO:0033108">
    <property type="term" value="P:mitochondrial respiratory chain complex assembly"/>
    <property type="evidence" value="ECO:0007669"/>
    <property type="project" value="TreeGrafter"/>
</dbReference>
<dbReference type="Proteomes" id="UP001295444">
    <property type="component" value="Chromosome 04"/>
</dbReference>
<evidence type="ECO:0000256" key="1">
    <source>
        <dbReference type="ARBA" id="ARBA00004569"/>
    </source>
</evidence>
<evidence type="ECO:0000256" key="2">
    <source>
        <dbReference type="ARBA" id="ARBA00023128"/>
    </source>
</evidence>
<dbReference type="PANTHER" id="PTHR46811">
    <property type="entry name" value="COILED-COIL-HELIX-COILED-COIL-HELIX DOMAIN-CONTAINING PROTEIN 7"/>
    <property type="match status" value="1"/>
</dbReference>
<dbReference type="PROSITE" id="PS51808">
    <property type="entry name" value="CHCH"/>
    <property type="match status" value="1"/>
</dbReference>
<dbReference type="GO" id="GO:0005758">
    <property type="term" value="C:mitochondrial intermembrane space"/>
    <property type="evidence" value="ECO:0007669"/>
    <property type="project" value="UniProtKB-SubCell"/>
</dbReference>
<keyword evidence="2" id="KW-0496">Mitochondrion</keyword>
<accession>A0AAD1S0J3</accession>
<dbReference type="EMBL" id="OW240915">
    <property type="protein sequence ID" value="CAH2285257.1"/>
    <property type="molecule type" value="Genomic_DNA"/>
</dbReference>
<gene>
    <name evidence="6" type="ORF">PECUL_23A021028</name>
</gene>
<evidence type="ECO:0000313" key="6">
    <source>
        <dbReference type="EMBL" id="CAH2285257.1"/>
    </source>
</evidence>
<proteinExistence type="inferred from homology"/>
<comment type="similarity">
    <text evidence="4">Belongs to the CHCHD7 family.</text>
</comment>
<evidence type="ECO:0000256" key="5">
    <source>
        <dbReference type="ARBA" id="ARBA00039509"/>
    </source>
</evidence>
<reference evidence="6" key="1">
    <citation type="submission" date="2022-03" db="EMBL/GenBank/DDBJ databases">
        <authorList>
            <person name="Alioto T."/>
            <person name="Alioto T."/>
            <person name="Gomez Garrido J."/>
        </authorList>
    </citation>
    <scope>NUCLEOTIDE SEQUENCE</scope>
</reference>
<dbReference type="InterPro" id="IPR051040">
    <property type="entry name" value="COX23"/>
</dbReference>
<evidence type="ECO:0000256" key="3">
    <source>
        <dbReference type="ARBA" id="ARBA00023157"/>
    </source>
</evidence>
<keyword evidence="7" id="KW-1185">Reference proteome</keyword>
<dbReference type="AlphaFoldDB" id="A0AAD1S0J3"/>
<dbReference type="PANTHER" id="PTHR46811:SF1">
    <property type="entry name" value="COILED-COIL-HELIX-COILED-COIL-HELIX DOMAIN-CONTAINING PROTEIN 7"/>
    <property type="match status" value="1"/>
</dbReference>
<evidence type="ECO:0000313" key="7">
    <source>
        <dbReference type="Proteomes" id="UP001295444"/>
    </source>
</evidence>
<evidence type="ECO:0000256" key="4">
    <source>
        <dbReference type="ARBA" id="ARBA00038205"/>
    </source>
</evidence>
<sequence>MSRNKRMRDQDLNPCMKLLSKESDASSKCMDDNNYQKEMCTIYFIKYKNCRKFWNEVMTKRRREGVTPYMPTAEERDNILRSFESVPY</sequence>
<keyword evidence="3" id="KW-1015">Disulfide bond</keyword>
<dbReference type="InterPro" id="IPR009069">
    <property type="entry name" value="Cys_alpha_HP_mot_SF"/>
</dbReference>
<dbReference type="SUPFAM" id="SSF47072">
    <property type="entry name" value="Cysteine alpha-hairpin motif"/>
    <property type="match status" value="1"/>
</dbReference>
<protein>
    <recommendedName>
        <fullName evidence="5">Coiled-coil-helix-coiled-coil-helix domain-containing protein 7</fullName>
    </recommendedName>
</protein>